<accession>A0AAP2DJ24</accession>
<comment type="caution">
    <text evidence="2">The sequence shown here is derived from an EMBL/GenBank/DDBJ whole genome shotgun (WGS) entry which is preliminary data.</text>
</comment>
<reference evidence="2 3" key="1">
    <citation type="submission" date="2021-05" db="EMBL/GenBank/DDBJ databases">
        <title>A Polyphasic approach of four new species of the genus Ohtaekwangia: Ohtaekwangia histidinii sp. nov., Ohtaekwangia cretensis sp. nov., Ohtaekwangia indiensis sp. nov., Ohtaekwangia reichenbachii sp. nov. from diverse environment.</title>
        <authorList>
            <person name="Octaviana S."/>
        </authorList>
    </citation>
    <scope>NUCLEOTIDE SEQUENCE [LARGE SCALE GENOMIC DNA]</scope>
    <source>
        <strain evidence="2 3">PWU37</strain>
    </source>
</reference>
<sequence length="154" mass="17645">MTDFEQLRYKIQEGSATAKEIFIFKMMVDEIVEQEFATPREISRFEAEKIQSSLDSFWQRNNSPKYRPWHINALRLHQRWVAIIVGSGIIVTSLLLYGLYHLKNNRPLGKTETQAPLPSAPRSGTHKTCSVNGPSLHIMPDESEIFIKAGSWIS</sequence>
<dbReference type="AlphaFoldDB" id="A0AAP2DJ24"/>
<name>A0AAP2DJ24_9BACT</name>
<dbReference type="RefSeq" id="WP_254093560.1">
    <property type="nucleotide sequence ID" value="NZ_JAHESC010000063.1"/>
</dbReference>
<proteinExistence type="predicted"/>
<keyword evidence="1" id="KW-0472">Membrane</keyword>
<evidence type="ECO:0000313" key="2">
    <source>
        <dbReference type="EMBL" id="MBT1690342.1"/>
    </source>
</evidence>
<dbReference type="Proteomes" id="UP001319180">
    <property type="component" value="Unassembled WGS sequence"/>
</dbReference>
<evidence type="ECO:0000256" key="1">
    <source>
        <dbReference type="SAM" id="Phobius"/>
    </source>
</evidence>
<gene>
    <name evidence="2" type="ORF">KK078_27495</name>
</gene>
<organism evidence="2 3">
    <name type="scientific">Dawidia soli</name>
    <dbReference type="NCBI Taxonomy" id="2782352"/>
    <lineage>
        <taxon>Bacteria</taxon>
        <taxon>Pseudomonadati</taxon>
        <taxon>Bacteroidota</taxon>
        <taxon>Cytophagia</taxon>
        <taxon>Cytophagales</taxon>
        <taxon>Chryseotaleaceae</taxon>
        <taxon>Dawidia</taxon>
    </lineage>
</organism>
<keyword evidence="1" id="KW-1133">Transmembrane helix</keyword>
<keyword evidence="3" id="KW-1185">Reference proteome</keyword>
<evidence type="ECO:0000313" key="3">
    <source>
        <dbReference type="Proteomes" id="UP001319180"/>
    </source>
</evidence>
<feature type="transmembrane region" description="Helical" evidence="1">
    <location>
        <begin position="80"/>
        <end position="100"/>
    </location>
</feature>
<feature type="non-terminal residue" evidence="2">
    <location>
        <position position="154"/>
    </location>
</feature>
<protein>
    <submittedName>
        <fullName evidence="2">Uncharacterized protein</fullName>
    </submittedName>
</protein>
<dbReference type="EMBL" id="JAHESC010000063">
    <property type="protein sequence ID" value="MBT1690342.1"/>
    <property type="molecule type" value="Genomic_DNA"/>
</dbReference>
<keyword evidence="1" id="KW-0812">Transmembrane</keyword>